<dbReference type="Pfam" id="PF19939">
    <property type="entry name" value="DUF6401"/>
    <property type="match status" value="1"/>
</dbReference>
<keyword evidence="3" id="KW-1185">Reference proteome</keyword>
<protein>
    <submittedName>
        <fullName evidence="2">Uncharacterized protein</fullName>
    </submittedName>
</protein>
<proteinExistence type="predicted"/>
<sequence>MESRLESGWAALSRRPDVQQQFRAHLAAVTDAVRCEDELVPRPEPVTPLVLLASHGYEVFQEADRRGWKPPEHEAQWTPGEWYGLRLLACYWLASEVRRGPPMPPIITLADPGEQPTPLGRGLPPPTEGEGRRRQA</sequence>
<name>A0A1I0XI10_9PSEU</name>
<organism evidence="2 3">
    <name type="scientific">Amycolatopsis marina</name>
    <dbReference type="NCBI Taxonomy" id="490629"/>
    <lineage>
        <taxon>Bacteria</taxon>
        <taxon>Bacillati</taxon>
        <taxon>Actinomycetota</taxon>
        <taxon>Actinomycetes</taxon>
        <taxon>Pseudonocardiales</taxon>
        <taxon>Pseudonocardiaceae</taxon>
        <taxon>Amycolatopsis</taxon>
    </lineage>
</organism>
<dbReference type="STRING" id="490629.SAMN05216266_103227"/>
<feature type="region of interest" description="Disordered" evidence="1">
    <location>
        <begin position="104"/>
        <end position="136"/>
    </location>
</feature>
<evidence type="ECO:0000313" key="2">
    <source>
        <dbReference type="EMBL" id="SFB00554.1"/>
    </source>
</evidence>
<evidence type="ECO:0000313" key="3">
    <source>
        <dbReference type="Proteomes" id="UP000243799"/>
    </source>
</evidence>
<reference evidence="3" key="1">
    <citation type="submission" date="2016-10" db="EMBL/GenBank/DDBJ databases">
        <authorList>
            <person name="Varghese N."/>
            <person name="Submissions S."/>
        </authorList>
    </citation>
    <scope>NUCLEOTIDE SEQUENCE [LARGE SCALE GENOMIC DNA]</scope>
    <source>
        <strain evidence="3">CGMCC 4.3568</strain>
    </source>
</reference>
<dbReference type="Proteomes" id="UP000243799">
    <property type="component" value="Unassembled WGS sequence"/>
</dbReference>
<evidence type="ECO:0000256" key="1">
    <source>
        <dbReference type="SAM" id="MobiDB-lite"/>
    </source>
</evidence>
<accession>A0A1I0XI10</accession>
<dbReference type="AlphaFoldDB" id="A0A1I0XI10"/>
<dbReference type="InterPro" id="IPR045647">
    <property type="entry name" value="DUF6401"/>
</dbReference>
<gene>
    <name evidence="2" type="ORF">SAMN05216266_103227</name>
</gene>
<dbReference type="EMBL" id="FOKG01000003">
    <property type="protein sequence ID" value="SFB00554.1"/>
    <property type="molecule type" value="Genomic_DNA"/>
</dbReference>